<comment type="subcellular location">
    <subcellularLocation>
        <location evidence="1">Membrane</location>
        <topology evidence="1">Multi-pass membrane protein</topology>
    </subcellularLocation>
</comment>
<organism evidence="13 14">
    <name type="scientific">Corchorus olitorius</name>
    <dbReference type="NCBI Taxonomy" id="93759"/>
    <lineage>
        <taxon>Eukaryota</taxon>
        <taxon>Viridiplantae</taxon>
        <taxon>Streptophyta</taxon>
        <taxon>Embryophyta</taxon>
        <taxon>Tracheophyta</taxon>
        <taxon>Spermatophyta</taxon>
        <taxon>Magnoliopsida</taxon>
        <taxon>eudicotyledons</taxon>
        <taxon>Gunneridae</taxon>
        <taxon>Pentapetalae</taxon>
        <taxon>rosids</taxon>
        <taxon>malvids</taxon>
        <taxon>Malvales</taxon>
        <taxon>Malvaceae</taxon>
        <taxon>Grewioideae</taxon>
        <taxon>Apeibeae</taxon>
        <taxon>Corchorus</taxon>
    </lineage>
</organism>
<evidence type="ECO:0000259" key="12">
    <source>
        <dbReference type="SMART" id="SM00563"/>
    </source>
</evidence>
<dbReference type="GO" id="GO:0010143">
    <property type="term" value="P:cutin biosynthetic process"/>
    <property type="evidence" value="ECO:0007669"/>
    <property type="project" value="TreeGrafter"/>
</dbReference>
<evidence type="ECO:0000256" key="9">
    <source>
        <dbReference type="ARBA" id="ARBA00023264"/>
    </source>
</evidence>
<evidence type="ECO:0000256" key="10">
    <source>
        <dbReference type="ARBA" id="ARBA00023315"/>
    </source>
</evidence>
<evidence type="ECO:0000256" key="4">
    <source>
        <dbReference type="ARBA" id="ARBA00022679"/>
    </source>
</evidence>
<dbReference type="Pfam" id="PF23270">
    <property type="entry name" value="HAD_RAM2_N"/>
    <property type="match status" value="1"/>
</dbReference>
<dbReference type="GO" id="GO:0008654">
    <property type="term" value="P:phospholipid biosynthetic process"/>
    <property type="evidence" value="ECO:0007669"/>
    <property type="project" value="UniProtKB-KW"/>
</dbReference>
<dbReference type="PANTHER" id="PTHR15486">
    <property type="entry name" value="ANCIENT UBIQUITOUS PROTEIN"/>
    <property type="match status" value="1"/>
</dbReference>
<evidence type="ECO:0000256" key="7">
    <source>
        <dbReference type="ARBA" id="ARBA00023136"/>
    </source>
</evidence>
<evidence type="ECO:0000313" key="14">
    <source>
        <dbReference type="Proteomes" id="UP000187203"/>
    </source>
</evidence>
<keyword evidence="3" id="KW-0444">Lipid biosynthesis</keyword>
<evidence type="ECO:0000256" key="11">
    <source>
        <dbReference type="SAM" id="Phobius"/>
    </source>
</evidence>
<dbReference type="Pfam" id="PF01553">
    <property type="entry name" value="Acyltransferase"/>
    <property type="match status" value="1"/>
</dbReference>
<evidence type="ECO:0000256" key="3">
    <source>
        <dbReference type="ARBA" id="ARBA00022516"/>
    </source>
</evidence>
<keyword evidence="8" id="KW-0594">Phospholipid biosynthesis</keyword>
<dbReference type="STRING" id="93759.A0A1R3JKW9"/>
<evidence type="ECO:0000313" key="13">
    <source>
        <dbReference type="EMBL" id="OMO95478.1"/>
    </source>
</evidence>
<gene>
    <name evidence="13" type="ORF">COLO4_15855</name>
</gene>
<dbReference type="PANTHER" id="PTHR15486:SF65">
    <property type="entry name" value="GLYCEROL-3-PHOSPHATE ACYLTRANSFERASE"/>
    <property type="match status" value="1"/>
</dbReference>
<dbReference type="GO" id="GO:0016020">
    <property type="term" value="C:membrane"/>
    <property type="evidence" value="ECO:0007669"/>
    <property type="project" value="UniProtKB-SubCell"/>
</dbReference>
<dbReference type="InterPro" id="IPR056462">
    <property type="entry name" value="HAD_RAM2/GPAT1-8"/>
</dbReference>
<evidence type="ECO:0000256" key="5">
    <source>
        <dbReference type="ARBA" id="ARBA00022692"/>
    </source>
</evidence>
<protein>
    <submittedName>
        <fullName evidence="13">Phospholipid/glycerol acyltransferase</fullName>
    </submittedName>
</protein>
<accession>A0A1R3JKW9</accession>
<dbReference type="Proteomes" id="UP000187203">
    <property type="component" value="Unassembled WGS sequence"/>
</dbReference>
<dbReference type="GO" id="GO:0090447">
    <property type="term" value="F:glycerol-3-phosphate 2-O-acyltransferase activity"/>
    <property type="evidence" value="ECO:0007669"/>
    <property type="project" value="TreeGrafter"/>
</dbReference>
<feature type="transmembrane region" description="Helical" evidence="11">
    <location>
        <begin position="104"/>
        <end position="123"/>
    </location>
</feature>
<dbReference type="SMART" id="SM00563">
    <property type="entry name" value="PlsC"/>
    <property type="match status" value="1"/>
</dbReference>
<reference evidence="14" key="1">
    <citation type="submission" date="2013-09" db="EMBL/GenBank/DDBJ databases">
        <title>Corchorus olitorius genome sequencing.</title>
        <authorList>
            <person name="Alam M."/>
            <person name="Haque M.S."/>
            <person name="Islam M.S."/>
            <person name="Emdad E.M."/>
            <person name="Islam M.M."/>
            <person name="Ahmed B."/>
            <person name="Halim A."/>
            <person name="Hossen Q.M.M."/>
            <person name="Hossain M.Z."/>
            <person name="Ahmed R."/>
            <person name="Khan M.M."/>
            <person name="Islam R."/>
            <person name="Rashid M.M."/>
            <person name="Khan S.A."/>
            <person name="Rahman M.S."/>
            <person name="Alam M."/>
            <person name="Yahiya A.S."/>
            <person name="Khan M.S."/>
            <person name="Azam M.S."/>
            <person name="Haque T."/>
            <person name="Lashkar M.Z.H."/>
            <person name="Akhand A.I."/>
            <person name="Morshed G."/>
            <person name="Roy S."/>
            <person name="Uddin K.S."/>
            <person name="Rabeya T."/>
            <person name="Hossain A.S."/>
            <person name="Chowdhury A."/>
            <person name="Snigdha A.R."/>
            <person name="Mortoza M.S."/>
            <person name="Matin S.A."/>
            <person name="Hoque S.M.E."/>
            <person name="Islam M.K."/>
            <person name="Roy D.K."/>
            <person name="Haider R."/>
            <person name="Moosa M.M."/>
            <person name="Elias S.M."/>
            <person name="Hasan A.M."/>
            <person name="Jahan S."/>
            <person name="Shafiuddin M."/>
            <person name="Mahmood N."/>
            <person name="Shommy N.S."/>
        </authorList>
    </citation>
    <scope>NUCLEOTIDE SEQUENCE [LARGE SCALE GENOMIC DNA]</scope>
    <source>
        <strain evidence="14">cv. O-4</strain>
    </source>
</reference>
<keyword evidence="14" id="KW-1185">Reference proteome</keyword>
<dbReference type="GO" id="GO:0016791">
    <property type="term" value="F:phosphatase activity"/>
    <property type="evidence" value="ECO:0007669"/>
    <property type="project" value="TreeGrafter"/>
</dbReference>
<keyword evidence="10 13" id="KW-0012">Acyltransferase</keyword>
<keyword evidence="5 11" id="KW-0812">Transmembrane</keyword>
<evidence type="ECO:0000256" key="1">
    <source>
        <dbReference type="ARBA" id="ARBA00004141"/>
    </source>
</evidence>
<keyword evidence="6 11" id="KW-1133">Transmembrane helix</keyword>
<dbReference type="AlphaFoldDB" id="A0A1R3JKW9"/>
<evidence type="ECO:0000256" key="6">
    <source>
        <dbReference type="ARBA" id="ARBA00022989"/>
    </source>
</evidence>
<sequence>MEKIKKLLEFPLKALSMLFDVVFTITSGKLAYQRVNKVSHAHGPATQFKFLKHCSFVDQTLVFEVEGALLKSYSLFPYFMLVAFEAGGPFRALILLLLYPLLLLVSNIELGLKILVFVSFVGIKKDKFRVGTAILPKFFLEDVGRQGFDIVMSYDRKVAVTEMPKIMVEGFLRDYLGINTVVARELKEFRGYFLGLMEEKMDAGDQKMSTPNIGLVCSRKSYDHKIFSDCKEIYLVTEAEKKKWQVLPRNRYPKPLIFHDGRLAFRPTPLASLAMFIWLPYGFLLSIIRTIVYISLPFNLSLPILALSGGVVTTASASKPAPDQPTTCGGHVLYVCNHRTLIDPLMLSWALTKSVSAVTYSISRLLSSISPIKTVPLTRDREKDGKMMKLLLSQGDLVVCPEGTTCREPYLLRFSPLFAEMTDEIVPVAMELKVTMFHGTTASGLKCLDSTFHLMNPNPTYFVNILNKLPSSQTLNGGGKSKFEVANYVQNQIATALGFECSNLTRKDKYRILAGNEGFV</sequence>
<evidence type="ECO:0000256" key="2">
    <source>
        <dbReference type="ARBA" id="ARBA00007937"/>
    </source>
</evidence>
<feature type="transmembrane region" description="Helical" evidence="11">
    <location>
        <begin position="78"/>
        <end position="98"/>
    </location>
</feature>
<comment type="caution">
    <text evidence="13">The sequence shown here is derived from an EMBL/GenBank/DDBJ whole genome shotgun (WGS) entry which is preliminary data.</text>
</comment>
<feature type="transmembrane region" description="Helical" evidence="11">
    <location>
        <begin position="270"/>
        <end position="296"/>
    </location>
</feature>
<keyword evidence="7 11" id="KW-0472">Membrane</keyword>
<feature type="domain" description="Phospholipid/glycerol acyltransferase" evidence="12">
    <location>
        <begin position="332"/>
        <end position="433"/>
    </location>
</feature>
<comment type="similarity">
    <text evidence="2">Belongs to the GPAT/DAPAT family.</text>
</comment>
<evidence type="ECO:0000256" key="8">
    <source>
        <dbReference type="ARBA" id="ARBA00023209"/>
    </source>
</evidence>
<proteinExistence type="inferred from homology"/>
<keyword evidence="4" id="KW-0808">Transferase</keyword>
<keyword evidence="9" id="KW-1208">Phospholipid metabolism</keyword>
<dbReference type="SUPFAM" id="SSF69593">
    <property type="entry name" value="Glycerol-3-phosphate (1)-acyltransferase"/>
    <property type="match status" value="1"/>
</dbReference>
<dbReference type="EMBL" id="AWUE01015833">
    <property type="protein sequence ID" value="OMO95478.1"/>
    <property type="molecule type" value="Genomic_DNA"/>
</dbReference>
<dbReference type="InterPro" id="IPR002123">
    <property type="entry name" value="Plipid/glycerol_acylTrfase"/>
</dbReference>
<name>A0A1R3JKW9_9ROSI</name>
<keyword evidence="8" id="KW-0443">Lipid metabolism</keyword>
<dbReference type="OrthoDB" id="1854593at2759"/>